<dbReference type="SFLD" id="SFLDS00032">
    <property type="entry name" value="Radical_SAM_3-amino-3-carboxyp"/>
    <property type="match status" value="1"/>
</dbReference>
<dbReference type="PANTHER" id="PTHR10762:SF1">
    <property type="entry name" value="2-(3-AMINO-3-CARBOXYPROPYL)HISTIDINE SYNTHASE SUBUNIT 1"/>
    <property type="match status" value="1"/>
</dbReference>
<protein>
    <recommendedName>
        <fullName evidence="4 11">2-(3-amino-3-carboxypropyl)histidine synthase subunit 1</fullName>
        <ecNumber evidence="3 11">2.5.1.108</ecNumber>
    </recommendedName>
</protein>
<dbReference type="Pfam" id="PF01866">
    <property type="entry name" value="Diphthamide_syn"/>
    <property type="match status" value="1"/>
</dbReference>
<keyword evidence="5 11" id="KW-0808">Transferase</keyword>
<dbReference type="PANTHER" id="PTHR10762">
    <property type="entry name" value="DIPHTHAMIDE BIOSYNTHESIS PROTEIN"/>
    <property type="match status" value="1"/>
</dbReference>
<evidence type="ECO:0000256" key="2">
    <source>
        <dbReference type="ARBA" id="ARBA00010173"/>
    </source>
</evidence>
<dbReference type="UniPathway" id="UPA00559"/>
<evidence type="ECO:0000313" key="13">
    <source>
        <dbReference type="RefSeq" id="XP_025423797.1"/>
    </source>
</evidence>
<evidence type="ECO:0000256" key="5">
    <source>
        <dbReference type="ARBA" id="ARBA00022679"/>
    </source>
</evidence>
<dbReference type="FunFam" id="3.40.50.11860:FF:000002">
    <property type="entry name" value="2-(3-amino-3-carboxypropyl)histidine synthase subunit 1"/>
    <property type="match status" value="1"/>
</dbReference>
<comment type="catalytic activity">
    <reaction evidence="10 11">
        <text>L-histidyl-[translation elongation factor 2] + S-adenosyl-L-methionine = 2-[(3S)-amino-3-carboxypropyl]-L-histidyl-[translation elongation factor 2] + S-methyl-5'-thioadenosine + H(+)</text>
        <dbReference type="Rhea" id="RHEA:36783"/>
        <dbReference type="Rhea" id="RHEA-COMP:9748"/>
        <dbReference type="Rhea" id="RHEA-COMP:9749"/>
        <dbReference type="ChEBI" id="CHEBI:15378"/>
        <dbReference type="ChEBI" id="CHEBI:17509"/>
        <dbReference type="ChEBI" id="CHEBI:29979"/>
        <dbReference type="ChEBI" id="CHEBI:59789"/>
        <dbReference type="ChEBI" id="CHEBI:73995"/>
        <dbReference type="EC" id="2.5.1.108"/>
    </reaction>
</comment>
<keyword evidence="9" id="KW-0411">Iron-sulfur</keyword>
<keyword evidence="7" id="KW-0479">Metal-binding</keyword>
<comment type="similarity">
    <text evidence="2 11">Belongs to the DPH1/DPH2 family. DPH1 subfamily.</text>
</comment>
<dbReference type="InterPro" id="IPR016435">
    <property type="entry name" value="DPH1/DPH2"/>
</dbReference>
<dbReference type="AlphaFoldDB" id="A0A8B8GN62"/>
<dbReference type="RefSeq" id="XP_025423797.1">
    <property type="nucleotide sequence ID" value="XM_025568012.1"/>
</dbReference>
<evidence type="ECO:0000256" key="11">
    <source>
        <dbReference type="PIRNR" id="PIRNR004967"/>
    </source>
</evidence>
<dbReference type="NCBIfam" id="TIGR00322">
    <property type="entry name" value="diphth2_R"/>
    <property type="match status" value="1"/>
</dbReference>
<dbReference type="GO" id="GO:0046872">
    <property type="term" value="F:metal ion binding"/>
    <property type="evidence" value="ECO:0007669"/>
    <property type="project" value="UniProtKB-KW"/>
</dbReference>
<dbReference type="OrthoDB" id="1649088at2759"/>
<comment type="cofactor">
    <cofactor evidence="11">
        <name>[4Fe-4S] cluster</name>
        <dbReference type="ChEBI" id="CHEBI:49883"/>
    </cofactor>
    <text evidence="11">Binds 1 [4Fe-4S] cluster per subunit. The cluster is coordinated with 3 cysteines and an exchangeable S-adenosyl-L-methionine.</text>
</comment>
<dbReference type="CTD" id="1801"/>
<proteinExistence type="inferred from homology"/>
<dbReference type="GeneID" id="112693096"/>
<evidence type="ECO:0000256" key="1">
    <source>
        <dbReference type="ARBA" id="ARBA00005156"/>
    </source>
</evidence>
<evidence type="ECO:0000256" key="8">
    <source>
        <dbReference type="ARBA" id="ARBA00023004"/>
    </source>
</evidence>
<dbReference type="Gene3D" id="3.40.50.11860">
    <property type="entry name" value="Diphthamide synthesis DPH1/DPH2 domain 3"/>
    <property type="match status" value="1"/>
</dbReference>
<dbReference type="Gene3D" id="3.40.50.11850">
    <property type="entry name" value="Diphthamide synthesis DPH1/DPH2 domain 2"/>
    <property type="match status" value="1"/>
</dbReference>
<dbReference type="FunFam" id="3.40.50.11840:FF:000001">
    <property type="entry name" value="2-(3-amino-3-carboxypropyl)histidine synthase subunit 1"/>
    <property type="match status" value="1"/>
</dbReference>
<dbReference type="InterPro" id="IPR035435">
    <property type="entry name" value="DPH1/DPH2_euk_archaea"/>
</dbReference>
<sequence>MSNAVVVKAKTERKVFRPSAKVLNKIPDEITNNSDLIAAMQSLPSNYNFELPKTIWRLRQMQAKRVALQMPEGLTMFAVQLCDIIEQFTEADTVIMGDVTYGACCVDDFTAKALGVDLLVHYGHSCLIPVDQTEGVKVLYVFVDIKIDAIHLIETVKLNFTKQQRLLFVSTVQFVTTLQGLINRLKIDGYSVKVPQEKPLSPGEILGCTSPKVTDADCLIYLGDGRFHLESIMIANPELTAYRYDPYERKLTREYYDHILMKDTRLKAIEKAKEAQVFGLILGTLGRQGSIKVLDYFHEQMRLSSKNSVTILLSEIFPQKLSCFRDTVDAWIQIACPRLSIDWGSAFDKPFLSPYEGAVVLNQIEFNNQENYPMDYYSSNSLGAWTPNYRPINGCCGKGCANNPKSDVQKLNCSNNRLDVKNKVD</sequence>
<keyword evidence="12" id="KW-1185">Reference proteome</keyword>
<evidence type="ECO:0000256" key="4">
    <source>
        <dbReference type="ARBA" id="ARBA00021915"/>
    </source>
</evidence>
<dbReference type="GO" id="GO:0090560">
    <property type="term" value="F:2-(3-amino-3-carboxypropyl)histidine synthase activity"/>
    <property type="evidence" value="ECO:0007669"/>
    <property type="project" value="UniProtKB-UniRule"/>
</dbReference>
<dbReference type="GO" id="GO:0051539">
    <property type="term" value="F:4 iron, 4 sulfur cluster binding"/>
    <property type="evidence" value="ECO:0007669"/>
    <property type="project" value="UniProtKB-UniRule"/>
</dbReference>
<name>A0A8B8GN62_9HEMI</name>
<evidence type="ECO:0000256" key="10">
    <source>
        <dbReference type="ARBA" id="ARBA00048403"/>
    </source>
</evidence>
<evidence type="ECO:0000256" key="6">
    <source>
        <dbReference type="ARBA" id="ARBA00022691"/>
    </source>
</evidence>
<dbReference type="InterPro" id="IPR042265">
    <property type="entry name" value="DPH1/DPH2_3"/>
</dbReference>
<evidence type="ECO:0000256" key="7">
    <source>
        <dbReference type="ARBA" id="ARBA00022723"/>
    </source>
</evidence>
<evidence type="ECO:0000256" key="9">
    <source>
        <dbReference type="ARBA" id="ARBA00023014"/>
    </source>
</evidence>
<comment type="pathway">
    <text evidence="1 11">Protein modification; peptidyl-diphthamide biosynthesis.</text>
</comment>
<keyword evidence="8" id="KW-0408">Iron</keyword>
<dbReference type="EC" id="2.5.1.108" evidence="3 11"/>
<dbReference type="GO" id="GO:0017183">
    <property type="term" value="P:protein histidyl modification to diphthamide"/>
    <property type="evidence" value="ECO:0007669"/>
    <property type="project" value="UniProtKB-UniRule"/>
</dbReference>
<dbReference type="PIRSF" id="PIRSF004967">
    <property type="entry name" value="DPH1"/>
    <property type="match status" value="1"/>
</dbReference>
<organism evidence="12 13">
    <name type="scientific">Sipha flava</name>
    <name type="common">yellow sugarcane aphid</name>
    <dbReference type="NCBI Taxonomy" id="143950"/>
    <lineage>
        <taxon>Eukaryota</taxon>
        <taxon>Metazoa</taxon>
        <taxon>Ecdysozoa</taxon>
        <taxon>Arthropoda</taxon>
        <taxon>Hexapoda</taxon>
        <taxon>Insecta</taxon>
        <taxon>Pterygota</taxon>
        <taxon>Neoptera</taxon>
        <taxon>Paraneoptera</taxon>
        <taxon>Hemiptera</taxon>
        <taxon>Sternorrhyncha</taxon>
        <taxon>Aphidomorpha</taxon>
        <taxon>Aphidoidea</taxon>
        <taxon>Aphididae</taxon>
        <taxon>Sipha</taxon>
    </lineage>
</organism>
<comment type="function">
    <text evidence="11">Catalyzes the first step of diphthamide biosynthesis, a post-translational modification of histidine which occurs in elongation factor 2.</text>
</comment>
<dbReference type="InterPro" id="IPR042264">
    <property type="entry name" value="DPH1/DPH2_2"/>
</dbReference>
<dbReference type="Proteomes" id="UP000694846">
    <property type="component" value="Unplaced"/>
</dbReference>
<accession>A0A8B8GN62</accession>
<evidence type="ECO:0000256" key="3">
    <source>
        <dbReference type="ARBA" id="ARBA00012221"/>
    </source>
</evidence>
<reference evidence="13" key="1">
    <citation type="submission" date="2025-08" db="UniProtKB">
        <authorList>
            <consortium name="RefSeq"/>
        </authorList>
    </citation>
    <scope>IDENTIFICATION</scope>
    <source>
        <tissue evidence="13">Whole body</tissue>
    </source>
</reference>
<gene>
    <name evidence="13" type="primary">LOC112693096</name>
</gene>
<dbReference type="InterPro" id="IPR042263">
    <property type="entry name" value="DPH1/DPH2_1"/>
</dbReference>
<dbReference type="FunFam" id="3.40.50.11850:FF:000001">
    <property type="entry name" value="2-(3-amino-3-carboxypropyl)histidine synthase subunit 1"/>
    <property type="match status" value="1"/>
</dbReference>
<dbReference type="Gene3D" id="3.40.50.11840">
    <property type="entry name" value="Diphthamide synthesis DPH1/DPH2 domain 1"/>
    <property type="match status" value="1"/>
</dbReference>
<keyword evidence="11" id="KW-0004">4Fe-4S</keyword>
<evidence type="ECO:0000313" key="12">
    <source>
        <dbReference type="Proteomes" id="UP000694846"/>
    </source>
</evidence>
<keyword evidence="6 11" id="KW-0949">S-adenosyl-L-methionine</keyword>